<reference evidence="1" key="1">
    <citation type="journal article" date="2021" name="Mol. Ecol. Resour.">
        <title>Apolygus lucorum genome provides insights into omnivorousness and mesophyll feeding.</title>
        <authorList>
            <person name="Liu Y."/>
            <person name="Liu H."/>
            <person name="Wang H."/>
            <person name="Huang T."/>
            <person name="Liu B."/>
            <person name="Yang B."/>
            <person name="Yin L."/>
            <person name="Li B."/>
            <person name="Zhang Y."/>
            <person name="Zhang S."/>
            <person name="Jiang F."/>
            <person name="Zhang X."/>
            <person name="Ren Y."/>
            <person name="Wang B."/>
            <person name="Wang S."/>
            <person name="Lu Y."/>
            <person name="Wu K."/>
            <person name="Fan W."/>
            <person name="Wang G."/>
        </authorList>
    </citation>
    <scope>NUCLEOTIDE SEQUENCE</scope>
    <source>
        <strain evidence="1">12Hb</strain>
    </source>
</reference>
<comment type="caution">
    <text evidence="1">The sequence shown here is derived from an EMBL/GenBank/DDBJ whole genome shotgun (WGS) entry which is preliminary data.</text>
</comment>
<gene>
    <name evidence="1" type="ORF">GE061_007151</name>
</gene>
<dbReference type="Proteomes" id="UP000466442">
    <property type="component" value="Unassembled WGS sequence"/>
</dbReference>
<organism evidence="1 2">
    <name type="scientific">Apolygus lucorum</name>
    <name type="common">Small green plant bug</name>
    <name type="synonym">Lygocoris lucorum</name>
    <dbReference type="NCBI Taxonomy" id="248454"/>
    <lineage>
        <taxon>Eukaryota</taxon>
        <taxon>Metazoa</taxon>
        <taxon>Ecdysozoa</taxon>
        <taxon>Arthropoda</taxon>
        <taxon>Hexapoda</taxon>
        <taxon>Insecta</taxon>
        <taxon>Pterygota</taxon>
        <taxon>Neoptera</taxon>
        <taxon>Paraneoptera</taxon>
        <taxon>Hemiptera</taxon>
        <taxon>Heteroptera</taxon>
        <taxon>Panheteroptera</taxon>
        <taxon>Cimicomorpha</taxon>
        <taxon>Miridae</taxon>
        <taxon>Mirini</taxon>
        <taxon>Apolygus</taxon>
    </lineage>
</organism>
<name>A0A6A4J3K0_APOLU</name>
<proteinExistence type="predicted"/>
<evidence type="ECO:0000313" key="2">
    <source>
        <dbReference type="Proteomes" id="UP000466442"/>
    </source>
</evidence>
<dbReference type="AlphaFoldDB" id="A0A6A4J3K0"/>
<accession>A0A6A4J3K0</accession>
<dbReference type="EMBL" id="WIXP02000015">
    <property type="protein sequence ID" value="KAF6199126.1"/>
    <property type="molecule type" value="Genomic_DNA"/>
</dbReference>
<protein>
    <submittedName>
        <fullName evidence="1">Uncharacterized protein</fullName>
    </submittedName>
</protein>
<keyword evidence="2" id="KW-1185">Reference proteome</keyword>
<sequence length="97" mass="10822">MVSAFTNFSDWEDGAGLSADDLALVKKQFKILSKNGKVPPATKVLRAMVTYEGRHVKYIVAYEGDDQICSGRIVRKFNSKTCITSAMRVICQSNTDW</sequence>
<evidence type="ECO:0000313" key="1">
    <source>
        <dbReference type="EMBL" id="KAF6199126.1"/>
    </source>
</evidence>